<evidence type="ECO:0000259" key="2">
    <source>
        <dbReference type="PROSITE" id="PS51462"/>
    </source>
</evidence>
<keyword evidence="1" id="KW-1133">Transmembrane helix</keyword>
<keyword evidence="4" id="KW-1185">Reference proteome</keyword>
<dbReference type="GO" id="GO:0010945">
    <property type="term" value="F:coenzyme A diphosphatase activity"/>
    <property type="evidence" value="ECO:0007669"/>
    <property type="project" value="InterPro"/>
</dbReference>
<dbReference type="SUPFAM" id="SSF55811">
    <property type="entry name" value="Nudix"/>
    <property type="match status" value="1"/>
</dbReference>
<dbReference type="PANTHER" id="PTHR12992:SF44">
    <property type="entry name" value="NUDIX HYDROLASE DOMAIN-CONTAINING PROTEIN"/>
    <property type="match status" value="1"/>
</dbReference>
<dbReference type="PANTHER" id="PTHR12992">
    <property type="entry name" value="NUDIX HYDROLASE"/>
    <property type="match status" value="1"/>
</dbReference>
<dbReference type="CDD" id="cd03426">
    <property type="entry name" value="NUDIX_CoAse_Nudt7"/>
    <property type="match status" value="1"/>
</dbReference>
<proteinExistence type="predicted"/>
<evidence type="ECO:0000256" key="1">
    <source>
        <dbReference type="SAM" id="Phobius"/>
    </source>
</evidence>
<dbReference type="AlphaFoldDB" id="A0A8H6AC37"/>
<dbReference type="InterPro" id="IPR000086">
    <property type="entry name" value="NUDIX_hydrolase_dom"/>
</dbReference>
<evidence type="ECO:0000313" key="3">
    <source>
        <dbReference type="EMBL" id="KAF5863143.1"/>
    </source>
</evidence>
<organism evidence="3 4">
    <name type="scientific">Petromyces alliaceus</name>
    <name type="common">Aspergillus alliaceus</name>
    <dbReference type="NCBI Taxonomy" id="209559"/>
    <lineage>
        <taxon>Eukaryota</taxon>
        <taxon>Fungi</taxon>
        <taxon>Dikarya</taxon>
        <taxon>Ascomycota</taxon>
        <taxon>Pezizomycotina</taxon>
        <taxon>Eurotiomycetes</taxon>
        <taxon>Eurotiomycetidae</taxon>
        <taxon>Eurotiales</taxon>
        <taxon>Aspergillaceae</taxon>
        <taxon>Aspergillus</taxon>
        <taxon>Aspergillus subgen. Circumdati</taxon>
    </lineage>
</organism>
<protein>
    <recommendedName>
        <fullName evidence="2">Nudix hydrolase domain-containing protein</fullName>
    </recommendedName>
</protein>
<dbReference type="PROSITE" id="PS51462">
    <property type="entry name" value="NUDIX"/>
    <property type="match status" value="1"/>
</dbReference>
<dbReference type="Proteomes" id="UP000541154">
    <property type="component" value="Unassembled WGS sequence"/>
</dbReference>
<accession>A0A8H6AC37</accession>
<name>A0A8H6AC37_PETAA</name>
<evidence type="ECO:0000313" key="4">
    <source>
        <dbReference type="Proteomes" id="UP000541154"/>
    </source>
</evidence>
<dbReference type="Pfam" id="PF00293">
    <property type="entry name" value="NUDIX"/>
    <property type="match status" value="1"/>
</dbReference>
<reference evidence="3 4" key="1">
    <citation type="submission" date="2019-04" db="EMBL/GenBank/DDBJ databases">
        <title>Aspergillus burnettii sp. nov., novel species from soil in southeast Queensland.</title>
        <authorList>
            <person name="Gilchrist C.L.M."/>
            <person name="Pitt J.I."/>
            <person name="Lange L."/>
            <person name="Lacey H.J."/>
            <person name="Vuong D."/>
            <person name="Midgley D.J."/>
            <person name="Greenfield P."/>
            <person name="Bradbury M."/>
            <person name="Lacey E."/>
            <person name="Busk P.K."/>
            <person name="Pilgaard B."/>
            <person name="Chooi Y.H."/>
            <person name="Piggott A.M."/>
        </authorList>
    </citation>
    <scope>NUCLEOTIDE SEQUENCE [LARGE SCALE GENOMIC DNA]</scope>
    <source>
        <strain evidence="3 4">FRR 5400</strain>
    </source>
</reference>
<keyword evidence="1" id="KW-0812">Transmembrane</keyword>
<comment type="caution">
    <text evidence="3">The sequence shown here is derived from an EMBL/GenBank/DDBJ whole genome shotgun (WGS) entry which is preliminary data.</text>
</comment>
<dbReference type="EMBL" id="SPNV01000058">
    <property type="protein sequence ID" value="KAF5863143.1"/>
    <property type="molecule type" value="Genomic_DNA"/>
</dbReference>
<feature type="transmembrane region" description="Helical" evidence="1">
    <location>
        <begin position="425"/>
        <end position="446"/>
    </location>
</feature>
<dbReference type="InterPro" id="IPR045121">
    <property type="entry name" value="CoAse"/>
</dbReference>
<sequence length="458" mass="51376">METPNPELLEEAVPLSKSLHDVLLDLHEHPYLCVPNPPSCKKRASVALVLRVRPTYNHWPDSQHPLSPQDNTASVKQRLDAFFSQGWVQKGDPEALFIKRASRVGDRWTGHIALPGGKRDPEDADDKAAAIRETSEEVGLDLTTDDCIFVGNLPERVVSTGWTSVPANLSLMVLCPYVFLLTCSDSPTLRLQPTEVASTHWVSLNVLLSPSQRTVEYVDMSQRYAKTAGFITNLTSRYMLGLMEFSAVRLRPTESLHCNVSPGFVNQDSQASSSLLQRFKTWFLPNQTSSNIQPRPLLLWGLTLGILADFLDMLPPHTAVQLWEHPTFTSPDLRLIISILTYRLRKRNRLQVKSGSQPSNTTIGNQTVAVAATYDAVHANQMHNEVSVEGLGVGRYYGSSVNRELERETHAVGIMLKGYYARLRIAIQIFLAWRAAIGSLALIYAWRLLRHRKRFAQC</sequence>
<gene>
    <name evidence="3" type="ORF">ETB97_010602</name>
</gene>
<dbReference type="Gene3D" id="3.90.79.10">
    <property type="entry name" value="Nucleoside Triphosphate Pyrophosphohydrolase"/>
    <property type="match status" value="1"/>
</dbReference>
<dbReference type="InterPro" id="IPR015797">
    <property type="entry name" value="NUDIX_hydrolase-like_dom_sf"/>
</dbReference>
<keyword evidence="1" id="KW-0472">Membrane</keyword>
<feature type="domain" description="Nudix hydrolase" evidence="2">
    <location>
        <begin position="78"/>
        <end position="224"/>
    </location>
</feature>